<name>A0ABU9DHT9_9BACL</name>
<gene>
    <name evidence="1" type="ORF">WMW72_10450</name>
</gene>
<dbReference type="Proteomes" id="UP001469365">
    <property type="component" value="Unassembled WGS sequence"/>
</dbReference>
<dbReference type="EMBL" id="JBBPCC010000005">
    <property type="protein sequence ID" value="MEK8128324.1"/>
    <property type="molecule type" value="Genomic_DNA"/>
</dbReference>
<evidence type="ECO:0000313" key="1">
    <source>
        <dbReference type="EMBL" id="MEK8128324.1"/>
    </source>
</evidence>
<accession>A0ABU9DHT9</accession>
<keyword evidence="2" id="KW-1185">Reference proteome</keyword>
<organism evidence="1 2">
    <name type="scientific">Paenibacillus filicis</name>
    <dbReference type="NCBI Taxonomy" id="669464"/>
    <lineage>
        <taxon>Bacteria</taxon>
        <taxon>Bacillati</taxon>
        <taxon>Bacillota</taxon>
        <taxon>Bacilli</taxon>
        <taxon>Bacillales</taxon>
        <taxon>Paenibacillaceae</taxon>
        <taxon>Paenibacillus</taxon>
    </lineage>
</organism>
<reference evidence="1 2" key="1">
    <citation type="submission" date="2024-04" db="EMBL/GenBank/DDBJ databases">
        <title>draft genome sequnece of Paenibacillus filicis.</title>
        <authorList>
            <person name="Kim D.-U."/>
        </authorList>
    </citation>
    <scope>NUCLEOTIDE SEQUENCE [LARGE SCALE GENOMIC DNA]</scope>
    <source>
        <strain evidence="1 2">KACC14197</strain>
    </source>
</reference>
<dbReference type="RefSeq" id="WP_341415390.1">
    <property type="nucleotide sequence ID" value="NZ_JBBPCC010000005.1"/>
</dbReference>
<comment type="caution">
    <text evidence="1">The sequence shown here is derived from an EMBL/GenBank/DDBJ whole genome shotgun (WGS) entry which is preliminary data.</text>
</comment>
<proteinExistence type="predicted"/>
<sequence>MGLEPFTSYPTRGLEEAIRNGTAASIEPEGTLSFTMKANPYKL</sequence>
<dbReference type="Gene3D" id="2.70.98.10">
    <property type="match status" value="1"/>
</dbReference>
<protein>
    <submittedName>
        <fullName evidence="1">Uncharacterized protein</fullName>
    </submittedName>
</protein>
<dbReference type="InterPro" id="IPR014718">
    <property type="entry name" value="GH-type_carb-bd"/>
</dbReference>
<evidence type="ECO:0000313" key="2">
    <source>
        <dbReference type="Proteomes" id="UP001469365"/>
    </source>
</evidence>